<comment type="caution">
    <text evidence="4">The sequence shown here is derived from an EMBL/GenBank/DDBJ whole genome shotgun (WGS) entry which is preliminary data.</text>
</comment>
<reference evidence="4 5" key="1">
    <citation type="submission" date="2018-07" db="EMBL/GenBank/DDBJ databases">
        <title>Genomic Encyclopedia of Type Strains, Phase IV (KMG-IV): sequencing the most valuable type-strain genomes for metagenomic binning, comparative biology and taxonomic classification.</title>
        <authorList>
            <person name="Goeker M."/>
        </authorList>
    </citation>
    <scope>NUCLEOTIDE SEQUENCE [LARGE SCALE GENOMIC DNA]</scope>
    <source>
        <strain evidence="4 5">DSM 5603</strain>
    </source>
</reference>
<dbReference type="RefSeq" id="WP_114726913.1">
    <property type="nucleotide sequence ID" value="NZ_BJMI01000002.1"/>
</dbReference>
<proteinExistence type="inferred from homology"/>
<dbReference type="PANTHER" id="PTHR43639">
    <property type="entry name" value="OXIDOREDUCTASE, SHORT-CHAIN DEHYDROGENASE/REDUCTASE FAMILY (AFU_ORTHOLOGUE AFUA_5G02870)"/>
    <property type="match status" value="1"/>
</dbReference>
<reference evidence="3 6" key="2">
    <citation type="submission" date="2020-04" db="EMBL/GenBank/DDBJ databases">
        <title>Description of novel Gluconacetobacter.</title>
        <authorList>
            <person name="Sombolestani A."/>
        </authorList>
    </citation>
    <scope>NUCLEOTIDE SEQUENCE [LARGE SCALE GENOMIC DNA]</scope>
    <source>
        <strain evidence="3 6">LMG 1382</strain>
    </source>
</reference>
<dbReference type="InterPro" id="IPR002347">
    <property type="entry name" value="SDR_fam"/>
</dbReference>
<dbReference type="AlphaFoldDB" id="A0A370G9X6"/>
<dbReference type="Proteomes" id="UP000562982">
    <property type="component" value="Unassembled WGS sequence"/>
</dbReference>
<dbReference type="GO" id="GO:0016491">
    <property type="term" value="F:oxidoreductase activity"/>
    <property type="evidence" value="ECO:0007669"/>
    <property type="project" value="UniProtKB-KW"/>
</dbReference>
<evidence type="ECO:0000313" key="5">
    <source>
        <dbReference type="Proteomes" id="UP000254958"/>
    </source>
</evidence>
<dbReference type="OrthoDB" id="154414at2"/>
<comment type="similarity">
    <text evidence="1">Belongs to the short-chain dehydrogenases/reductases (SDR) family.</text>
</comment>
<dbReference type="PRINTS" id="PR00081">
    <property type="entry name" value="GDHRDH"/>
</dbReference>
<name>A0A370G9X6_GLULI</name>
<sequence>MTQRVALVTGGSRGIGAAIAAKLAEDGFDIAVTYASNAAAAAQVVATIEALGRRAVAIQADGATTHGNIAAITQTVAALGRLDTLVCNAGIYPYGPIGEMTVEQIDRTLHLNVRAVMVETMEAVKHMGAGGRLIYIGSAFGERAPFPGISLYSATKAALGGFARGVARDLGGRGITVNVVEPGPIDTDLNPAHGDGAATIRSFTATDSYGKVSDIADMVSFLASPRAGYITGTCLAVDGGLTA</sequence>
<evidence type="ECO:0000313" key="4">
    <source>
        <dbReference type="EMBL" id="RDI38783.1"/>
    </source>
</evidence>
<dbReference type="EMBL" id="JABEQI010000003">
    <property type="protein sequence ID" value="MBB2186246.1"/>
    <property type="molecule type" value="Genomic_DNA"/>
</dbReference>
<dbReference type="SUPFAM" id="SSF51735">
    <property type="entry name" value="NAD(P)-binding Rossmann-fold domains"/>
    <property type="match status" value="1"/>
</dbReference>
<dbReference type="PANTHER" id="PTHR43639:SF1">
    <property type="entry name" value="SHORT-CHAIN DEHYDROGENASE_REDUCTASE FAMILY PROTEIN"/>
    <property type="match status" value="1"/>
</dbReference>
<gene>
    <name evidence="4" type="ORF">C7453_103244</name>
    <name evidence="3" type="ORF">HLH32_07580</name>
</gene>
<accession>A0A370G9X6</accession>
<organism evidence="4 5">
    <name type="scientific">Gluconacetobacter liquefaciens</name>
    <name type="common">Acetobacter liquefaciens</name>
    <dbReference type="NCBI Taxonomy" id="89584"/>
    <lineage>
        <taxon>Bacteria</taxon>
        <taxon>Pseudomonadati</taxon>
        <taxon>Pseudomonadota</taxon>
        <taxon>Alphaproteobacteria</taxon>
        <taxon>Acetobacterales</taxon>
        <taxon>Acetobacteraceae</taxon>
        <taxon>Gluconacetobacter</taxon>
    </lineage>
</organism>
<dbReference type="PROSITE" id="PS00061">
    <property type="entry name" value="ADH_SHORT"/>
    <property type="match status" value="1"/>
</dbReference>
<dbReference type="InterPro" id="IPR020904">
    <property type="entry name" value="Sc_DH/Rdtase_CS"/>
</dbReference>
<protein>
    <submittedName>
        <fullName evidence="3">SDR family oxidoreductase</fullName>
    </submittedName>
</protein>
<dbReference type="PRINTS" id="PR00080">
    <property type="entry name" value="SDRFAMILY"/>
</dbReference>
<dbReference type="Proteomes" id="UP000254958">
    <property type="component" value="Unassembled WGS sequence"/>
</dbReference>
<evidence type="ECO:0000313" key="6">
    <source>
        <dbReference type="Proteomes" id="UP000562982"/>
    </source>
</evidence>
<evidence type="ECO:0000256" key="1">
    <source>
        <dbReference type="ARBA" id="ARBA00006484"/>
    </source>
</evidence>
<dbReference type="Gene3D" id="3.40.50.720">
    <property type="entry name" value="NAD(P)-binding Rossmann-like Domain"/>
    <property type="match status" value="1"/>
</dbReference>
<dbReference type="Pfam" id="PF13561">
    <property type="entry name" value="adh_short_C2"/>
    <property type="match status" value="1"/>
</dbReference>
<dbReference type="FunFam" id="3.40.50.720:FF:000084">
    <property type="entry name" value="Short-chain dehydrogenase reductase"/>
    <property type="match status" value="1"/>
</dbReference>
<dbReference type="InterPro" id="IPR036291">
    <property type="entry name" value="NAD(P)-bd_dom_sf"/>
</dbReference>
<evidence type="ECO:0000256" key="2">
    <source>
        <dbReference type="ARBA" id="ARBA00023002"/>
    </source>
</evidence>
<keyword evidence="2" id="KW-0560">Oxidoreductase</keyword>
<dbReference type="EMBL" id="QQAW01000003">
    <property type="protein sequence ID" value="RDI38783.1"/>
    <property type="molecule type" value="Genomic_DNA"/>
</dbReference>
<evidence type="ECO:0000313" key="3">
    <source>
        <dbReference type="EMBL" id="MBB2186246.1"/>
    </source>
</evidence>
<keyword evidence="5" id="KW-1185">Reference proteome</keyword>